<dbReference type="GO" id="GO:0005737">
    <property type="term" value="C:cytoplasm"/>
    <property type="evidence" value="ECO:0007669"/>
    <property type="project" value="UniProtKB-SubCell"/>
</dbReference>
<dbReference type="GO" id="GO:0009380">
    <property type="term" value="C:excinuclease repair complex"/>
    <property type="evidence" value="ECO:0007669"/>
    <property type="project" value="InterPro"/>
</dbReference>
<comment type="function">
    <text evidence="7">The UvrABC repair system catalyzes the recognition and processing of DNA lesions. UvrC both incises the 5' and 3' sides of the lesion. The N-terminal half is responsible for the 3' incision and the C-terminal half is responsible for the 5' incision.</text>
</comment>
<dbReference type="PATRIC" id="fig|1291379.3.peg.453"/>
<dbReference type="CDD" id="cd10434">
    <property type="entry name" value="GIY-YIG_UvrC_Cho"/>
    <property type="match status" value="1"/>
</dbReference>
<feature type="domain" description="UvrC family homology region profile" evidence="11">
    <location>
        <begin position="262"/>
        <end position="526"/>
    </location>
</feature>
<dbReference type="AlphaFoldDB" id="S6A7Z6"/>
<dbReference type="InterPro" id="IPR001943">
    <property type="entry name" value="UVR_dom"/>
</dbReference>
<reference evidence="12 13" key="1">
    <citation type="journal article" date="2013" name="PLoS ONE">
        <title>Genome-Wide Relatedness of Treponema pedis, from Gingiva and Necrotic Skin Lesions of Pigs, with the Human Oral Pathogen Treponema denticola.</title>
        <authorList>
            <person name="Svartstrom O."/>
            <person name="Mushtaq M."/>
            <person name="Pringle M."/>
            <person name="Segerman B."/>
        </authorList>
    </citation>
    <scope>NUCLEOTIDE SEQUENCE [LARGE SCALE GENOMIC DNA]</scope>
    <source>
        <strain evidence="12">T A4</strain>
    </source>
</reference>
<dbReference type="InterPro" id="IPR038476">
    <property type="entry name" value="UvrC_RNase_H_dom_sf"/>
</dbReference>
<evidence type="ECO:0000256" key="1">
    <source>
        <dbReference type="ARBA" id="ARBA00022490"/>
    </source>
</evidence>
<evidence type="ECO:0000259" key="9">
    <source>
        <dbReference type="PROSITE" id="PS50151"/>
    </source>
</evidence>
<dbReference type="HOGENOM" id="CLU_014841_3_2_12"/>
<evidence type="ECO:0000256" key="2">
    <source>
        <dbReference type="ARBA" id="ARBA00022763"/>
    </source>
</evidence>
<name>S6A7Z6_9SPIR</name>
<dbReference type="SMART" id="SM00465">
    <property type="entry name" value="GIYc"/>
    <property type="match status" value="1"/>
</dbReference>
<dbReference type="FunFam" id="3.40.1440.10:FF:000001">
    <property type="entry name" value="UvrABC system protein C"/>
    <property type="match status" value="1"/>
</dbReference>
<evidence type="ECO:0000313" key="13">
    <source>
        <dbReference type="Proteomes" id="UP000015620"/>
    </source>
</evidence>
<evidence type="ECO:0000256" key="8">
    <source>
        <dbReference type="SAM" id="MobiDB-lite"/>
    </source>
</evidence>
<gene>
    <name evidence="7 12" type="primary">uvrC</name>
    <name evidence="12" type="ORF">TPE_0453</name>
</gene>
<dbReference type="InterPro" id="IPR035901">
    <property type="entry name" value="GIY-YIG_endonuc_sf"/>
</dbReference>
<dbReference type="GO" id="GO:0009432">
    <property type="term" value="P:SOS response"/>
    <property type="evidence" value="ECO:0007669"/>
    <property type="project" value="UniProtKB-UniRule"/>
</dbReference>
<dbReference type="Gene3D" id="3.30.420.340">
    <property type="entry name" value="UvrC, RNAse H endonuclease domain"/>
    <property type="match status" value="1"/>
</dbReference>
<keyword evidence="2 7" id="KW-0227">DNA damage</keyword>
<dbReference type="GO" id="GO:0009381">
    <property type="term" value="F:excinuclease ABC activity"/>
    <property type="evidence" value="ECO:0007669"/>
    <property type="project" value="UniProtKB-UniRule"/>
</dbReference>
<organism evidence="12 13">
    <name type="scientific">Treponema pedis str. T A4</name>
    <dbReference type="NCBI Taxonomy" id="1291379"/>
    <lineage>
        <taxon>Bacteria</taxon>
        <taxon>Pseudomonadati</taxon>
        <taxon>Spirochaetota</taxon>
        <taxon>Spirochaetia</taxon>
        <taxon>Spirochaetales</taxon>
        <taxon>Treponemataceae</taxon>
        <taxon>Treponema</taxon>
    </lineage>
</organism>
<dbReference type="InterPro" id="IPR000305">
    <property type="entry name" value="GIY-YIG_endonuc"/>
</dbReference>
<dbReference type="Pfam" id="PF01541">
    <property type="entry name" value="GIY-YIG"/>
    <property type="match status" value="1"/>
</dbReference>
<dbReference type="Pfam" id="PF22920">
    <property type="entry name" value="UvrC_RNaseH"/>
    <property type="match status" value="1"/>
</dbReference>
<evidence type="ECO:0000256" key="3">
    <source>
        <dbReference type="ARBA" id="ARBA00022769"/>
    </source>
</evidence>
<dbReference type="PROSITE" id="PS50165">
    <property type="entry name" value="UVRC"/>
    <property type="match status" value="1"/>
</dbReference>
<feature type="domain" description="UVR" evidence="9">
    <location>
        <begin position="211"/>
        <end position="246"/>
    </location>
</feature>
<evidence type="ECO:0000256" key="7">
    <source>
        <dbReference type="HAMAP-Rule" id="MF_00203"/>
    </source>
</evidence>
<keyword evidence="13" id="KW-1185">Reference proteome</keyword>
<protein>
    <recommendedName>
        <fullName evidence="7">UvrABC system protein C</fullName>
        <shortName evidence="7">Protein UvrC</shortName>
    </recommendedName>
    <alternativeName>
        <fullName evidence="7">Excinuclease ABC subunit C</fullName>
    </alternativeName>
</protein>
<evidence type="ECO:0000259" key="11">
    <source>
        <dbReference type="PROSITE" id="PS50165"/>
    </source>
</evidence>
<dbReference type="PROSITE" id="PS50151">
    <property type="entry name" value="UVR"/>
    <property type="match status" value="1"/>
</dbReference>
<dbReference type="PANTHER" id="PTHR30562">
    <property type="entry name" value="UVRC/OXIDOREDUCTASE"/>
    <property type="match status" value="1"/>
</dbReference>
<proteinExistence type="inferred from homology"/>
<comment type="subcellular location">
    <subcellularLocation>
        <location evidence="7">Cytoplasm</location>
    </subcellularLocation>
</comment>
<dbReference type="InterPro" id="IPR001162">
    <property type="entry name" value="UvrC_RNase_H_dom"/>
</dbReference>
<dbReference type="Pfam" id="PF14520">
    <property type="entry name" value="HHH_5"/>
    <property type="match status" value="1"/>
</dbReference>
<dbReference type="Gene3D" id="3.40.1440.10">
    <property type="entry name" value="GIY-YIG endonuclease"/>
    <property type="match status" value="1"/>
</dbReference>
<dbReference type="STRING" id="1291379.TPE_0453"/>
<dbReference type="InterPro" id="IPR036876">
    <property type="entry name" value="UVR_dom_sf"/>
</dbReference>
<dbReference type="InterPro" id="IPR010994">
    <property type="entry name" value="RuvA_2-like"/>
</dbReference>
<evidence type="ECO:0000256" key="4">
    <source>
        <dbReference type="ARBA" id="ARBA00022881"/>
    </source>
</evidence>
<dbReference type="HAMAP" id="MF_00203">
    <property type="entry name" value="UvrC"/>
    <property type="match status" value="1"/>
</dbReference>
<dbReference type="GO" id="GO:0006289">
    <property type="term" value="P:nucleotide-excision repair"/>
    <property type="evidence" value="ECO:0007669"/>
    <property type="project" value="UniProtKB-UniRule"/>
</dbReference>
<dbReference type="Gene3D" id="4.10.860.10">
    <property type="entry name" value="UVR domain"/>
    <property type="match status" value="1"/>
</dbReference>
<dbReference type="EMBL" id="CP004120">
    <property type="protein sequence ID" value="AGT42949.1"/>
    <property type="molecule type" value="Genomic_DNA"/>
</dbReference>
<dbReference type="PROSITE" id="PS50164">
    <property type="entry name" value="GIY_YIG"/>
    <property type="match status" value="1"/>
</dbReference>
<keyword evidence="5 7" id="KW-0234">DNA repair</keyword>
<evidence type="ECO:0000256" key="5">
    <source>
        <dbReference type="ARBA" id="ARBA00023204"/>
    </source>
</evidence>
<evidence type="ECO:0000256" key="6">
    <source>
        <dbReference type="ARBA" id="ARBA00023236"/>
    </source>
</evidence>
<dbReference type="NCBIfam" id="TIGR00194">
    <property type="entry name" value="uvrC"/>
    <property type="match status" value="1"/>
</dbReference>
<evidence type="ECO:0000313" key="12">
    <source>
        <dbReference type="EMBL" id="AGT42949.1"/>
    </source>
</evidence>
<dbReference type="Proteomes" id="UP000015620">
    <property type="component" value="Chromosome"/>
</dbReference>
<dbReference type="KEGG" id="tped:TPE_0453"/>
<dbReference type="SUPFAM" id="SSF47781">
    <property type="entry name" value="RuvA domain 2-like"/>
    <property type="match status" value="1"/>
</dbReference>
<feature type="compositionally biased region" description="Polar residues" evidence="8">
    <location>
        <begin position="362"/>
        <end position="387"/>
    </location>
</feature>
<keyword evidence="6 7" id="KW-0742">SOS response</keyword>
<comment type="subunit">
    <text evidence="7">Interacts with UvrB in an incision complex.</text>
</comment>
<keyword evidence="1 7" id="KW-0963">Cytoplasm</keyword>
<keyword evidence="3 7" id="KW-0228">DNA excision</keyword>
<dbReference type="Gene3D" id="1.10.150.20">
    <property type="entry name" value="5' to 3' exonuclease, C-terminal subdomain"/>
    <property type="match status" value="1"/>
</dbReference>
<feature type="region of interest" description="Disordered" evidence="8">
    <location>
        <begin position="353"/>
        <end position="387"/>
    </location>
</feature>
<dbReference type="GO" id="GO:0003677">
    <property type="term" value="F:DNA binding"/>
    <property type="evidence" value="ECO:0007669"/>
    <property type="project" value="UniProtKB-UniRule"/>
</dbReference>
<dbReference type="InterPro" id="IPR004791">
    <property type="entry name" value="UvrC"/>
</dbReference>
<keyword evidence="4 7" id="KW-0267">Excision nuclease</keyword>
<dbReference type="Pfam" id="PF08459">
    <property type="entry name" value="UvrC_RNaseH_dom"/>
    <property type="match status" value="1"/>
</dbReference>
<dbReference type="InterPro" id="IPR047296">
    <property type="entry name" value="GIY-YIG_UvrC_Cho"/>
</dbReference>
<feature type="domain" description="GIY-YIG" evidence="10">
    <location>
        <begin position="27"/>
        <end position="104"/>
    </location>
</feature>
<comment type="similarity">
    <text evidence="7">Belongs to the UvrC family.</text>
</comment>
<dbReference type="Pfam" id="PF02151">
    <property type="entry name" value="UVR"/>
    <property type="match status" value="1"/>
</dbReference>
<sequence>MLIAGKTTMPELSMREQLHQTALKAPKTSGVYLWKDKAGVVIYVGKAKSLKNRLTSYFTSNKDIKTRILVSRAAGLEYIQTETEYEALLLENTLIKKHNPKYNINLKDGKTYPVLKLTNEDFPRLFRTRNIKNDGAKYFGPFPNVGAVDMFLNLVKRNYKLRQCKKLKKRESPCLYFHIGRCNAPCCGKISAEEYNKEIEEICRLLDGELETAVNNLTVKMKEAAKMQDFETAARIRDGIQAVYSIRGQNIVQDMDPASRDYIAWAFEGAMVTFAVLRMRNGKLVGRDLYRANSLKEEEEILSEFLSAYYTDKQQVPPHIFIPYTGAGNELAEFWLKTELGADTQITIIQIEEHSSKEKNTDSGNYKEQTEAASPSITYTKDNNSLKESSSSIKHHRAALKMAQFNAREDAARRLREQGDFAAVEDLQKRLNLPCLPHRIEGYDIAHLHGTFPAAALISFKDGNPDKKNYRIFRLKTTDGIIDDYASMREAVARRYTRLLNEGAELPDLILVDGGIGQVNAAFKIINALKLDIPVIGLAEKNEEVYFPHNSVPTVLPRRSDALRLLQRIRDEAHRFSNTRNNKLRDSAELHLQFENLPYIGKKRALLLLKQFGSLEKLMSAAPEAISVAAKISIKQAEEILKG</sequence>
<dbReference type="PANTHER" id="PTHR30562:SF1">
    <property type="entry name" value="UVRABC SYSTEM PROTEIN C"/>
    <property type="match status" value="1"/>
</dbReference>
<dbReference type="SUPFAM" id="SSF82771">
    <property type="entry name" value="GIY-YIG endonuclease"/>
    <property type="match status" value="1"/>
</dbReference>
<dbReference type="SUPFAM" id="SSF46600">
    <property type="entry name" value="C-terminal UvrC-binding domain of UvrB"/>
    <property type="match status" value="1"/>
</dbReference>
<accession>S6A7Z6</accession>
<evidence type="ECO:0000259" key="10">
    <source>
        <dbReference type="PROSITE" id="PS50164"/>
    </source>
</evidence>
<dbReference type="InterPro" id="IPR050066">
    <property type="entry name" value="UvrABC_protein_C"/>
</dbReference>